<reference evidence="2" key="1">
    <citation type="journal article" date="2022" name="Int. J. Mol. Sci.">
        <title>Draft Genome of Tanacetum Coccineum: Genomic Comparison of Closely Related Tanacetum-Family Plants.</title>
        <authorList>
            <person name="Yamashiro T."/>
            <person name="Shiraishi A."/>
            <person name="Nakayama K."/>
            <person name="Satake H."/>
        </authorList>
    </citation>
    <scope>NUCLEOTIDE SEQUENCE</scope>
</reference>
<proteinExistence type="predicted"/>
<feature type="compositionally biased region" description="Basic and acidic residues" evidence="1">
    <location>
        <begin position="114"/>
        <end position="124"/>
    </location>
</feature>
<reference evidence="2" key="2">
    <citation type="submission" date="2022-01" db="EMBL/GenBank/DDBJ databases">
        <authorList>
            <person name="Yamashiro T."/>
            <person name="Shiraishi A."/>
            <person name="Satake H."/>
            <person name="Nakayama K."/>
        </authorList>
    </citation>
    <scope>NUCLEOTIDE SEQUENCE</scope>
</reference>
<evidence type="ECO:0000313" key="3">
    <source>
        <dbReference type="Proteomes" id="UP001151760"/>
    </source>
</evidence>
<dbReference type="InterPro" id="IPR032675">
    <property type="entry name" value="LRR_dom_sf"/>
</dbReference>
<evidence type="ECO:0000313" key="2">
    <source>
        <dbReference type="EMBL" id="GJT33751.1"/>
    </source>
</evidence>
<dbReference type="Proteomes" id="UP001151760">
    <property type="component" value="Unassembled WGS sequence"/>
</dbReference>
<dbReference type="Gene3D" id="3.80.10.10">
    <property type="entry name" value="Ribonuclease Inhibitor"/>
    <property type="match status" value="1"/>
</dbReference>
<dbReference type="EMBL" id="BQNB010014905">
    <property type="protein sequence ID" value="GJT33751.1"/>
    <property type="molecule type" value="Genomic_DNA"/>
</dbReference>
<gene>
    <name evidence="2" type="ORF">Tco_0924170</name>
</gene>
<name>A0ABQ5D6A3_9ASTR</name>
<protein>
    <submittedName>
        <fullName evidence="2">STRUBBELIG-receptor family 6-like protein isoform X1</fullName>
    </submittedName>
</protein>
<evidence type="ECO:0000256" key="1">
    <source>
        <dbReference type="SAM" id="MobiDB-lite"/>
    </source>
</evidence>
<sequence length="223" mass="24691">MLVTLVARTEKALSAQVQKSLKCIDISNLGLSDGNLGYQLTSLTSLKNFDISGNNLSNQIPYDLPPNLETVNAEKSTEHKNDKSKILNALKKNKSCFDVEGQATLVTISDSVEGKSVHDTKNAQKESSNNEPSTTDDVKSNKESVILVENKDDNQTKTDIELLDNEVHSSLVMAMLLIQGNAWLSILDQEGWIGYGVPWSNERPLENKELNAIIGAWFTLWRD</sequence>
<organism evidence="2 3">
    <name type="scientific">Tanacetum coccineum</name>
    <dbReference type="NCBI Taxonomy" id="301880"/>
    <lineage>
        <taxon>Eukaryota</taxon>
        <taxon>Viridiplantae</taxon>
        <taxon>Streptophyta</taxon>
        <taxon>Embryophyta</taxon>
        <taxon>Tracheophyta</taxon>
        <taxon>Spermatophyta</taxon>
        <taxon>Magnoliopsida</taxon>
        <taxon>eudicotyledons</taxon>
        <taxon>Gunneridae</taxon>
        <taxon>Pentapetalae</taxon>
        <taxon>asterids</taxon>
        <taxon>campanulids</taxon>
        <taxon>Asterales</taxon>
        <taxon>Asteraceae</taxon>
        <taxon>Asteroideae</taxon>
        <taxon>Anthemideae</taxon>
        <taxon>Anthemidinae</taxon>
        <taxon>Tanacetum</taxon>
    </lineage>
</organism>
<feature type="compositionally biased region" description="Polar residues" evidence="1">
    <location>
        <begin position="125"/>
        <end position="135"/>
    </location>
</feature>
<feature type="region of interest" description="Disordered" evidence="1">
    <location>
        <begin position="114"/>
        <end position="142"/>
    </location>
</feature>
<keyword evidence="3" id="KW-1185">Reference proteome</keyword>
<comment type="caution">
    <text evidence="2">The sequence shown here is derived from an EMBL/GenBank/DDBJ whole genome shotgun (WGS) entry which is preliminary data.</text>
</comment>
<dbReference type="SUPFAM" id="SSF52058">
    <property type="entry name" value="L domain-like"/>
    <property type="match status" value="1"/>
</dbReference>
<accession>A0ABQ5D6A3</accession>